<organism evidence="2 3">
    <name type="scientific">Synoicihabitans lomoniglobus</name>
    <dbReference type="NCBI Taxonomy" id="2909285"/>
    <lineage>
        <taxon>Bacteria</taxon>
        <taxon>Pseudomonadati</taxon>
        <taxon>Verrucomicrobiota</taxon>
        <taxon>Opitutia</taxon>
        <taxon>Opitutales</taxon>
        <taxon>Opitutaceae</taxon>
        <taxon>Synoicihabitans</taxon>
    </lineage>
</organism>
<sequence length="106" mass="12064">MKNFLSFLAIASVTGLAVTITVETAGLFVPSALAYATPFAVFVCSLVMLTFTNDYRTPRRTFEPHVKRALLFPANEAFVARPTRHHQAPVRWTARHRRMRRSLARF</sequence>
<keyword evidence="1" id="KW-1133">Transmembrane helix</keyword>
<name>A0AAF0I5A9_9BACT</name>
<accession>A0AAF0I5A9</accession>
<evidence type="ECO:0000313" key="3">
    <source>
        <dbReference type="Proteomes" id="UP001218638"/>
    </source>
</evidence>
<dbReference type="Proteomes" id="UP001218638">
    <property type="component" value="Chromosome"/>
</dbReference>
<evidence type="ECO:0000313" key="2">
    <source>
        <dbReference type="EMBL" id="WED66945.1"/>
    </source>
</evidence>
<dbReference type="KEGG" id="slom:PXH66_08795"/>
<protein>
    <submittedName>
        <fullName evidence="2">Uncharacterized protein</fullName>
    </submittedName>
</protein>
<dbReference type="RefSeq" id="WP_330927576.1">
    <property type="nucleotide sequence ID" value="NZ_CP119075.1"/>
</dbReference>
<dbReference type="EMBL" id="CP119075">
    <property type="protein sequence ID" value="WED66945.1"/>
    <property type="molecule type" value="Genomic_DNA"/>
</dbReference>
<keyword evidence="1" id="KW-0472">Membrane</keyword>
<dbReference type="AlphaFoldDB" id="A0AAF0I5A9"/>
<proteinExistence type="predicted"/>
<evidence type="ECO:0000256" key="1">
    <source>
        <dbReference type="SAM" id="Phobius"/>
    </source>
</evidence>
<feature type="transmembrane region" description="Helical" evidence="1">
    <location>
        <begin position="27"/>
        <end position="51"/>
    </location>
</feature>
<gene>
    <name evidence="2" type="ORF">PXH66_08795</name>
</gene>
<keyword evidence="3" id="KW-1185">Reference proteome</keyword>
<reference evidence="2" key="1">
    <citation type="submission" date="2023-03" db="EMBL/GenBank/DDBJ databases">
        <title>Lomoglobus Profundus gen. nov., sp. nov., a novel member of the phylum Verrucomicrobia, isolated from deep-marine sediment of South China Sea.</title>
        <authorList>
            <person name="Ahmad T."/>
            <person name="Ishaq S.E."/>
            <person name="Wang F."/>
        </authorList>
    </citation>
    <scope>NUCLEOTIDE SEQUENCE</scope>
    <source>
        <strain evidence="2">LMO-M01</strain>
    </source>
</reference>
<keyword evidence="1" id="KW-0812">Transmembrane</keyword>